<keyword evidence="2" id="KW-1185">Reference proteome</keyword>
<dbReference type="EMBL" id="JAHCQH010000022">
    <property type="protein sequence ID" value="MBS9478986.1"/>
    <property type="molecule type" value="Genomic_DNA"/>
</dbReference>
<dbReference type="Proteomes" id="UP001166585">
    <property type="component" value="Unassembled WGS sequence"/>
</dbReference>
<protein>
    <submittedName>
        <fullName evidence="1">Uncharacterized protein</fullName>
    </submittedName>
</protein>
<name>A0ABS5RBF7_9HYPH</name>
<organism evidence="1 2">
    <name type="scientific">Ancylobacter radicis</name>
    <dbReference type="NCBI Taxonomy" id="2836179"/>
    <lineage>
        <taxon>Bacteria</taxon>
        <taxon>Pseudomonadati</taxon>
        <taxon>Pseudomonadota</taxon>
        <taxon>Alphaproteobacteria</taxon>
        <taxon>Hyphomicrobiales</taxon>
        <taxon>Xanthobacteraceae</taxon>
        <taxon>Ancylobacter</taxon>
    </lineage>
</organism>
<gene>
    <name evidence="1" type="ORF">KIP89_17900</name>
</gene>
<evidence type="ECO:0000313" key="2">
    <source>
        <dbReference type="Proteomes" id="UP001166585"/>
    </source>
</evidence>
<dbReference type="RefSeq" id="WP_213756963.1">
    <property type="nucleotide sequence ID" value="NZ_JAHCQH010000022.1"/>
</dbReference>
<sequence length="81" mass="9098">MSPKRKGELTPAMILREHPFRVVFPDSEVNHDHMRGAGFYRSSAERKVSRCLDGAREVLVCFAERTDAVAFQRHAGGILEG</sequence>
<evidence type="ECO:0000313" key="1">
    <source>
        <dbReference type="EMBL" id="MBS9478986.1"/>
    </source>
</evidence>
<comment type="caution">
    <text evidence="1">The sequence shown here is derived from an EMBL/GenBank/DDBJ whole genome shotgun (WGS) entry which is preliminary data.</text>
</comment>
<reference evidence="1" key="1">
    <citation type="submission" date="2021-05" db="EMBL/GenBank/DDBJ databases">
        <authorList>
            <person name="Sun Q."/>
            <person name="Inoue M."/>
        </authorList>
    </citation>
    <scope>NUCLEOTIDE SEQUENCE</scope>
    <source>
        <strain evidence="1">VKM B-3255</strain>
    </source>
</reference>
<proteinExistence type="predicted"/>
<accession>A0ABS5RBF7</accession>